<proteinExistence type="predicted"/>
<keyword evidence="8" id="KW-1185">Reference proteome</keyword>
<feature type="transmembrane region" description="Helical" evidence="6">
    <location>
        <begin position="217"/>
        <end position="238"/>
    </location>
</feature>
<sequence>MQNIEKRNSILLGCGRICSTIGDSIYELAIIWYIYYLTNNTIFTGLAVTLIAIPQILNFLFGPLIDRFNVKYLLSYTQLFQFILMTIIPISIMLDYESVYLVLTVVFILSFLENFQGTSEMSIVSKIISKNKIAKYNSTVNSMQQIISMVSSVLFSVVILYVTIRDIYLFNAFTFLLAFVLFNSIIYNSKNKNMKNLKSNYIKELKDGWSYFRKSKLLLITFPLAFANLILSGVSAILPKYAEELGNSTYYGYLMFSISIGMLTGSLLSSFFMNIRFGKLIPILSIFIFVFWISSTFVDNVLFSLVLFSVSLIPLGIMNISLLTFTQITTEEKFMSRVLSISDSLLFISIPLGAMLGGVIGELFAAHTVMIIGGTSFAIISIIYMLNANLKRVNSINYYIANN</sequence>
<evidence type="ECO:0000256" key="4">
    <source>
        <dbReference type="ARBA" id="ARBA00022989"/>
    </source>
</evidence>
<keyword evidence="2" id="KW-1003">Cell membrane</keyword>
<feature type="transmembrane region" description="Helical" evidence="6">
    <location>
        <begin position="136"/>
        <end position="161"/>
    </location>
</feature>
<dbReference type="RefSeq" id="WP_158245717.1">
    <property type="nucleotide sequence ID" value="NZ_BMDM01000009.1"/>
</dbReference>
<keyword evidence="5 6" id="KW-0472">Membrane</keyword>
<evidence type="ECO:0000313" key="8">
    <source>
        <dbReference type="Proteomes" id="UP000242084"/>
    </source>
</evidence>
<dbReference type="KEGG" id="sste:SAMEA4384403_0171"/>
<evidence type="ECO:0000256" key="1">
    <source>
        <dbReference type="ARBA" id="ARBA00004651"/>
    </source>
</evidence>
<keyword evidence="4 6" id="KW-1133">Transmembrane helix</keyword>
<feature type="transmembrane region" description="Helical" evidence="6">
    <location>
        <begin position="364"/>
        <end position="386"/>
    </location>
</feature>
<dbReference type="CDD" id="cd06173">
    <property type="entry name" value="MFS_MefA_like"/>
    <property type="match status" value="1"/>
</dbReference>
<feature type="transmembrane region" description="Helical" evidence="6">
    <location>
        <begin position="73"/>
        <end position="92"/>
    </location>
</feature>
<dbReference type="Gene3D" id="1.20.1250.20">
    <property type="entry name" value="MFS general substrate transporter like domains"/>
    <property type="match status" value="1"/>
</dbReference>
<accession>A0A239YA74</accession>
<feature type="transmembrane region" description="Helical" evidence="6">
    <location>
        <begin position="304"/>
        <end position="326"/>
    </location>
</feature>
<dbReference type="SUPFAM" id="SSF103473">
    <property type="entry name" value="MFS general substrate transporter"/>
    <property type="match status" value="1"/>
</dbReference>
<feature type="transmembrane region" description="Helical" evidence="6">
    <location>
        <begin position="41"/>
        <end position="61"/>
    </location>
</feature>
<keyword evidence="3 6" id="KW-0812">Transmembrane</keyword>
<dbReference type="InterPro" id="IPR036259">
    <property type="entry name" value="MFS_trans_sf"/>
</dbReference>
<evidence type="ECO:0000313" key="7">
    <source>
        <dbReference type="EMBL" id="SNV55590.1"/>
    </source>
</evidence>
<feature type="transmembrane region" description="Helical" evidence="6">
    <location>
        <begin position="12"/>
        <end position="35"/>
    </location>
</feature>
<dbReference type="OrthoDB" id="2287060at2"/>
<evidence type="ECO:0000256" key="6">
    <source>
        <dbReference type="SAM" id="Phobius"/>
    </source>
</evidence>
<gene>
    <name evidence="7" type="ORF">SAMEA4384403_00171</name>
</gene>
<feature type="transmembrane region" description="Helical" evidence="6">
    <location>
        <begin position="338"/>
        <end position="358"/>
    </location>
</feature>
<dbReference type="InterPro" id="IPR011701">
    <property type="entry name" value="MFS"/>
</dbReference>
<evidence type="ECO:0000256" key="5">
    <source>
        <dbReference type="ARBA" id="ARBA00023136"/>
    </source>
</evidence>
<feature type="transmembrane region" description="Helical" evidence="6">
    <location>
        <begin position="98"/>
        <end position="115"/>
    </location>
</feature>
<evidence type="ECO:0000256" key="2">
    <source>
        <dbReference type="ARBA" id="ARBA00022475"/>
    </source>
</evidence>
<feature type="transmembrane region" description="Helical" evidence="6">
    <location>
        <begin position="250"/>
        <end position="273"/>
    </location>
</feature>
<dbReference type="GO" id="GO:0022857">
    <property type="term" value="F:transmembrane transporter activity"/>
    <property type="evidence" value="ECO:0007669"/>
    <property type="project" value="InterPro"/>
</dbReference>
<dbReference type="EMBL" id="LT906462">
    <property type="protein sequence ID" value="SNV55590.1"/>
    <property type="molecule type" value="Genomic_DNA"/>
</dbReference>
<name>A0A239YA74_9STAP</name>
<dbReference type="GO" id="GO:0005886">
    <property type="term" value="C:plasma membrane"/>
    <property type="evidence" value="ECO:0007669"/>
    <property type="project" value="UniProtKB-SubCell"/>
</dbReference>
<organism evidence="7 8">
    <name type="scientific">Mammaliicoccus stepanovicii</name>
    <dbReference type="NCBI Taxonomy" id="643214"/>
    <lineage>
        <taxon>Bacteria</taxon>
        <taxon>Bacillati</taxon>
        <taxon>Bacillota</taxon>
        <taxon>Bacilli</taxon>
        <taxon>Bacillales</taxon>
        <taxon>Staphylococcaceae</taxon>
        <taxon>Mammaliicoccus</taxon>
    </lineage>
</organism>
<reference evidence="7 8" key="1">
    <citation type="submission" date="2017-06" db="EMBL/GenBank/DDBJ databases">
        <authorList>
            <consortium name="Pathogen Informatics"/>
        </authorList>
    </citation>
    <scope>NUCLEOTIDE SEQUENCE [LARGE SCALE GENOMIC DNA]</scope>
    <source>
        <strain evidence="7 8">NCTC13839</strain>
    </source>
</reference>
<comment type="subcellular location">
    <subcellularLocation>
        <location evidence="1">Cell membrane</location>
        <topology evidence="1">Multi-pass membrane protein</topology>
    </subcellularLocation>
</comment>
<dbReference type="PANTHER" id="PTHR23513:SF6">
    <property type="entry name" value="MAJOR FACILITATOR SUPERFAMILY ASSOCIATED DOMAIN-CONTAINING PROTEIN"/>
    <property type="match status" value="1"/>
</dbReference>
<dbReference type="Pfam" id="PF07690">
    <property type="entry name" value="MFS_1"/>
    <property type="match status" value="1"/>
</dbReference>
<dbReference type="PANTHER" id="PTHR23513">
    <property type="entry name" value="INTEGRAL MEMBRANE EFFLUX PROTEIN-RELATED"/>
    <property type="match status" value="1"/>
</dbReference>
<protein>
    <submittedName>
        <fullName evidence="7">Macrolide-efflux protein</fullName>
    </submittedName>
</protein>
<feature type="transmembrane region" description="Helical" evidence="6">
    <location>
        <begin position="280"/>
        <end position="298"/>
    </location>
</feature>
<dbReference type="AlphaFoldDB" id="A0A239YA74"/>
<evidence type="ECO:0000256" key="3">
    <source>
        <dbReference type="ARBA" id="ARBA00022692"/>
    </source>
</evidence>
<dbReference type="Proteomes" id="UP000242084">
    <property type="component" value="Chromosome 1"/>
</dbReference>
<feature type="transmembrane region" description="Helical" evidence="6">
    <location>
        <begin position="167"/>
        <end position="187"/>
    </location>
</feature>